<evidence type="ECO:0000313" key="2">
    <source>
        <dbReference type="EMBL" id="CAB4033962.1"/>
    </source>
</evidence>
<organism evidence="2 3">
    <name type="scientific">Paramuricea clavata</name>
    <name type="common">Red gorgonian</name>
    <name type="synonym">Violescent sea-whip</name>
    <dbReference type="NCBI Taxonomy" id="317549"/>
    <lineage>
        <taxon>Eukaryota</taxon>
        <taxon>Metazoa</taxon>
        <taxon>Cnidaria</taxon>
        <taxon>Anthozoa</taxon>
        <taxon>Octocorallia</taxon>
        <taxon>Malacalcyonacea</taxon>
        <taxon>Plexauridae</taxon>
        <taxon>Paramuricea</taxon>
    </lineage>
</organism>
<protein>
    <submittedName>
        <fullName evidence="2">Uncharacterized protein</fullName>
    </submittedName>
</protein>
<dbReference type="Proteomes" id="UP001152795">
    <property type="component" value="Unassembled WGS sequence"/>
</dbReference>
<evidence type="ECO:0000313" key="3">
    <source>
        <dbReference type="Proteomes" id="UP001152795"/>
    </source>
</evidence>
<dbReference type="AlphaFoldDB" id="A0A6S7L7L4"/>
<accession>A0A6S7L7L4</accession>
<feature type="non-terminal residue" evidence="2">
    <location>
        <position position="210"/>
    </location>
</feature>
<dbReference type="OrthoDB" id="6092637at2759"/>
<name>A0A6S7L7L4_PARCT</name>
<gene>
    <name evidence="2" type="ORF">PACLA_8A081249</name>
</gene>
<feature type="compositionally biased region" description="Basic and acidic residues" evidence="1">
    <location>
        <begin position="190"/>
        <end position="202"/>
    </location>
</feature>
<comment type="caution">
    <text evidence="2">The sequence shown here is derived from an EMBL/GenBank/DDBJ whole genome shotgun (WGS) entry which is preliminary data.</text>
</comment>
<dbReference type="EMBL" id="CACRXK020019701">
    <property type="protein sequence ID" value="CAB4033962.1"/>
    <property type="molecule type" value="Genomic_DNA"/>
</dbReference>
<feature type="non-terminal residue" evidence="2">
    <location>
        <position position="1"/>
    </location>
</feature>
<keyword evidence="3" id="KW-1185">Reference proteome</keyword>
<proteinExistence type="predicted"/>
<feature type="region of interest" description="Disordered" evidence="1">
    <location>
        <begin position="190"/>
        <end position="210"/>
    </location>
</feature>
<evidence type="ECO:0000256" key="1">
    <source>
        <dbReference type="SAM" id="MobiDB-lite"/>
    </source>
</evidence>
<sequence length="210" mass="23921">YVRVVNDNNAFLIPENFFFGLGFSTVPLSLGWHEHSEFVNDASYAPVHDERRSEACLFGAPSNPKLHSCENPKKFAEKLCNSFDHCFHDYLPKEAFNPESGDILRDTTRDTGVQFCSASVDKHVQTETVQVKEIGVQVNLPSLTAEDLKGDDQKTRFYTGFVNFGTFMLIFNNLLQVASKLNYWTGKDSLKDKPYLEDENRQKPGPKRKM</sequence>
<reference evidence="2" key="1">
    <citation type="submission" date="2020-04" db="EMBL/GenBank/DDBJ databases">
        <authorList>
            <person name="Alioto T."/>
            <person name="Alioto T."/>
            <person name="Gomez Garrido J."/>
        </authorList>
    </citation>
    <scope>NUCLEOTIDE SEQUENCE</scope>
    <source>
        <strain evidence="2">A484AB</strain>
    </source>
</reference>